<evidence type="ECO:0000313" key="2">
    <source>
        <dbReference type="Proteomes" id="UP000640614"/>
    </source>
</evidence>
<dbReference type="RefSeq" id="WP_194139363.1">
    <property type="nucleotide sequence ID" value="NZ_PRDM01000003.1"/>
</dbReference>
<protein>
    <submittedName>
        <fullName evidence="1">Uncharacterized protein</fullName>
    </submittedName>
</protein>
<gene>
    <name evidence="1" type="ORF">C4F50_14630</name>
</gene>
<comment type="caution">
    <text evidence="1">The sequence shown here is derived from an EMBL/GenBank/DDBJ whole genome shotgun (WGS) entry which is preliminary data.</text>
</comment>
<dbReference type="Proteomes" id="UP000640614">
    <property type="component" value="Unassembled WGS sequence"/>
</dbReference>
<organism evidence="1 2">
    <name type="scientific">Flavobacterium hungaricum</name>
    <dbReference type="NCBI Taxonomy" id="2082725"/>
    <lineage>
        <taxon>Bacteria</taxon>
        <taxon>Pseudomonadati</taxon>
        <taxon>Bacteroidota</taxon>
        <taxon>Flavobacteriia</taxon>
        <taxon>Flavobacteriales</taxon>
        <taxon>Flavobacteriaceae</taxon>
        <taxon>Flavobacterium</taxon>
    </lineage>
</organism>
<keyword evidence="2" id="KW-1185">Reference proteome</keyword>
<proteinExistence type="predicted"/>
<evidence type="ECO:0000313" key="1">
    <source>
        <dbReference type="EMBL" id="MBE8726171.1"/>
    </source>
</evidence>
<sequence length="164" mass="18966">MAVFSDLEHQIPEIISKGLFPILILSSLADEARMKQYYSINPEHRFNDLKLTENQIIVECCSHGTDILTGTEFDVIFPHNGVENFLSVSAILEYVSYNRSYEVDMVPNGYSPLAIINFPQGKPEVLKKLKAGKEKFDFNKHDYFYLTQKKVMEKIVKELDKRKE</sequence>
<accession>A0ABR9TLP4</accession>
<dbReference type="EMBL" id="PRDM01000003">
    <property type="protein sequence ID" value="MBE8726171.1"/>
    <property type="molecule type" value="Genomic_DNA"/>
</dbReference>
<reference evidence="1 2" key="1">
    <citation type="submission" date="2018-07" db="EMBL/GenBank/DDBJ databases">
        <title>Genome assembly of strain KB82.</title>
        <authorList>
            <person name="Kukolya J."/>
            <person name="Horvath B."/>
            <person name="Nagy I."/>
            <person name="Toth A."/>
        </authorList>
    </citation>
    <scope>NUCLEOTIDE SEQUENCE [LARGE SCALE GENOMIC DNA]</scope>
    <source>
        <strain evidence="1 2">Kb82</strain>
    </source>
</reference>
<name>A0ABR9TLP4_9FLAO</name>